<keyword evidence="2" id="KW-1185">Reference proteome</keyword>
<dbReference type="InterPro" id="IPR043159">
    <property type="entry name" value="Lectin_gal-bd_sf"/>
</dbReference>
<reference evidence="1" key="1">
    <citation type="submission" date="2020-04" db="EMBL/GenBank/DDBJ databases">
        <authorList>
            <person name="Alioto T."/>
            <person name="Alioto T."/>
            <person name="Gomez Garrido J."/>
        </authorList>
    </citation>
    <scope>NUCLEOTIDE SEQUENCE</scope>
    <source>
        <strain evidence="1">A484AB</strain>
    </source>
</reference>
<proteinExistence type="predicted"/>
<organism evidence="1 2">
    <name type="scientific">Paramuricea clavata</name>
    <name type="common">Red gorgonian</name>
    <name type="synonym">Violescent sea-whip</name>
    <dbReference type="NCBI Taxonomy" id="317549"/>
    <lineage>
        <taxon>Eukaryota</taxon>
        <taxon>Metazoa</taxon>
        <taxon>Cnidaria</taxon>
        <taxon>Anthozoa</taxon>
        <taxon>Octocorallia</taxon>
        <taxon>Malacalcyonacea</taxon>
        <taxon>Plexauridae</taxon>
        <taxon>Paramuricea</taxon>
    </lineage>
</organism>
<dbReference type="Pfam" id="PF02140">
    <property type="entry name" value="SUEL_Lectin"/>
    <property type="match status" value="1"/>
</dbReference>
<dbReference type="InterPro" id="IPR000922">
    <property type="entry name" value="Lectin_gal-bd_dom"/>
</dbReference>
<dbReference type="PROSITE" id="PS50228">
    <property type="entry name" value="SUEL_LECTIN"/>
    <property type="match status" value="1"/>
</dbReference>
<protein>
    <submittedName>
        <fullName evidence="1">Proline-rich 12-like</fullName>
    </submittedName>
</protein>
<name>A0A7D9DU48_PARCT</name>
<dbReference type="AlphaFoldDB" id="A0A7D9DU48"/>
<dbReference type="EMBL" id="CACRXK020002217">
    <property type="protein sequence ID" value="CAB3993247.1"/>
    <property type="molecule type" value="Genomic_DNA"/>
</dbReference>
<comment type="caution">
    <text evidence="1">The sequence shown here is derived from an EMBL/GenBank/DDBJ whole genome shotgun (WGS) entry which is preliminary data.</text>
</comment>
<dbReference type="OrthoDB" id="5975713at2759"/>
<dbReference type="Gene3D" id="2.60.120.740">
    <property type="match status" value="1"/>
</dbReference>
<sequence>MARGIAIVICALVQGICLALAYDPRDLAGFLNPVAAPGPPEMEMYCPGLCNPICSPSCTRSCCYNSPRSEPHWENMPQPNQNYGMQMNARRSGIPDPTKEEIQSVYGCESKQLAIKCKNRSNKLVITNSFYGRDDTKICKHPVLPYEAYCRGQEDLILEKVQNLCNGENGCSIAVKDGLLLRKDTILCPNVYKYLKVDYLCTQHPDIYTKDI</sequence>
<dbReference type="GO" id="GO:0030246">
    <property type="term" value="F:carbohydrate binding"/>
    <property type="evidence" value="ECO:0007669"/>
    <property type="project" value="InterPro"/>
</dbReference>
<evidence type="ECO:0000313" key="1">
    <source>
        <dbReference type="EMBL" id="CAB3993247.1"/>
    </source>
</evidence>
<evidence type="ECO:0000313" key="2">
    <source>
        <dbReference type="Proteomes" id="UP001152795"/>
    </source>
</evidence>
<dbReference type="Proteomes" id="UP001152795">
    <property type="component" value="Unassembled WGS sequence"/>
</dbReference>
<accession>A0A7D9DU48</accession>
<gene>
    <name evidence="1" type="ORF">PACLA_8A038969</name>
</gene>